<dbReference type="PROSITE" id="PS50004">
    <property type="entry name" value="C2"/>
    <property type="match status" value="3"/>
</dbReference>
<dbReference type="Pfam" id="PF00168">
    <property type="entry name" value="C2"/>
    <property type="match status" value="3"/>
</dbReference>
<proteinExistence type="predicted"/>
<dbReference type="Gene3D" id="2.60.40.150">
    <property type="entry name" value="C2 domain"/>
    <property type="match status" value="3"/>
</dbReference>
<comment type="caution">
    <text evidence="3">The sequence shown here is derived from an EMBL/GenBank/DDBJ whole genome shotgun (WGS) entry which is preliminary data.</text>
</comment>
<keyword evidence="4" id="KW-1185">Reference proteome</keyword>
<dbReference type="InterPro" id="IPR035892">
    <property type="entry name" value="C2_domain_sf"/>
</dbReference>
<accession>A0ABR4QTZ4</accession>
<gene>
    <name evidence="3" type="ORF">TcWFU_010174</name>
</gene>
<reference evidence="3 4" key="1">
    <citation type="journal article" date="2022" name="Front. Cell. Infect. Microbiol.">
        <title>The Genomes of Two Strains of Taenia crassiceps the Animal Model for the Study of Human Cysticercosis.</title>
        <authorList>
            <person name="Bobes R.J."/>
            <person name="Estrada K."/>
            <person name="Rios-Valencia D.G."/>
            <person name="Calderon-Gallegos A."/>
            <person name="de la Torre P."/>
            <person name="Carrero J.C."/>
            <person name="Sanchez-Flores A."/>
            <person name="Laclette J.P."/>
        </authorList>
    </citation>
    <scope>NUCLEOTIDE SEQUENCE [LARGE SCALE GENOMIC DNA]</scope>
    <source>
        <strain evidence="3">WFUcys</strain>
    </source>
</reference>
<feature type="region of interest" description="Disordered" evidence="1">
    <location>
        <begin position="355"/>
        <end position="378"/>
    </location>
</feature>
<dbReference type="SMART" id="SM00239">
    <property type="entry name" value="C2"/>
    <property type="match status" value="3"/>
</dbReference>
<feature type="domain" description="C2" evidence="2">
    <location>
        <begin position="28"/>
        <end position="155"/>
    </location>
</feature>
<dbReference type="PANTHER" id="PTHR45761:SF1">
    <property type="entry name" value="EXTENDED SYNAPTOTAGMIN-LIKE PROTEIN 2, ISOFORM C"/>
    <property type="match status" value="1"/>
</dbReference>
<dbReference type="SUPFAM" id="SSF49562">
    <property type="entry name" value="C2 domain (Calcium/lipid-binding domain, CaLB)"/>
    <property type="match status" value="3"/>
</dbReference>
<dbReference type="EMBL" id="JAKROA010000001">
    <property type="protein sequence ID" value="KAL5113062.1"/>
    <property type="molecule type" value="Genomic_DNA"/>
</dbReference>
<protein>
    <submittedName>
        <fullName evidence="3">Extended synaptotagmin-2</fullName>
    </submittedName>
</protein>
<evidence type="ECO:0000313" key="3">
    <source>
        <dbReference type="EMBL" id="KAL5113062.1"/>
    </source>
</evidence>
<feature type="region of interest" description="Disordered" evidence="1">
    <location>
        <begin position="321"/>
        <end position="341"/>
    </location>
</feature>
<feature type="domain" description="C2" evidence="2">
    <location>
        <begin position="402"/>
        <end position="529"/>
    </location>
</feature>
<evidence type="ECO:0000259" key="2">
    <source>
        <dbReference type="PROSITE" id="PS50004"/>
    </source>
</evidence>
<dbReference type="InterPro" id="IPR000008">
    <property type="entry name" value="C2_dom"/>
</dbReference>
<sequence>MGNILAMPGLQQTLYRTVQDTVSSLCVLPNRISVPLVNDIILEQIRFPSAQGALRIEVISASNLVSADVNPVGKSSSDPYCVVRVGAEKFVTKVISKTLNPTWNECFEAVVDQKMGQSVIIEVWDKDASSKDDELGLTTIPIEEVYLRGQINSVKMLEGVNKGKVHMKVTWLDLSPNSSDFVAIEQARLASSCEKAIFNSYLFVRVEQGKNLRRLKFLQEPSPYCVLQIGNVVQNTVVREKTQNPIWESPHHFLFSNPDIQILNIEIHDSKSEVVLGTLAIPLKHLKAEKNMTVTQPYILQAAGPDNATLYLHLELRALVPGPDRRPHGECEPIDSGGSERASALSSSLAITFENSRESPAQPSPDSHSPPPPQAENVVRHRRGDLKSSGEEDSALVDPPNPAGRVRLTMRYDVDMEILEVTVDRAENILGVDKDGLSDPYVKLSVIDSFGHTIGESKKTKAVKNDLNPFFEQSFEFSVKSEVLENCKLCVDVKNHVGPLQRSTQIRNLGSVLVSLRELKGGNGFTEWYWLHRSTD</sequence>
<dbReference type="InterPro" id="IPR037749">
    <property type="entry name" value="Ext_Synaptotagmin_C2B"/>
</dbReference>
<feature type="domain" description="C2" evidence="2">
    <location>
        <begin position="183"/>
        <end position="298"/>
    </location>
</feature>
<evidence type="ECO:0000313" key="4">
    <source>
        <dbReference type="Proteomes" id="UP001651158"/>
    </source>
</evidence>
<dbReference type="PANTHER" id="PTHR45761">
    <property type="entry name" value="EXTENDED SYNAPTOTAGMIN-LIKE PROTEIN 2, ISOFORM C"/>
    <property type="match status" value="1"/>
</dbReference>
<dbReference type="Proteomes" id="UP001651158">
    <property type="component" value="Unassembled WGS sequence"/>
</dbReference>
<name>A0ABR4QTZ4_9CEST</name>
<dbReference type="CDD" id="cd04050">
    <property type="entry name" value="C2B_Synaptotagmin-like"/>
    <property type="match status" value="1"/>
</dbReference>
<dbReference type="InterPro" id="IPR051634">
    <property type="entry name" value="Extended_Synaptotagmin"/>
</dbReference>
<evidence type="ECO:0000256" key="1">
    <source>
        <dbReference type="SAM" id="MobiDB-lite"/>
    </source>
</evidence>
<feature type="region of interest" description="Disordered" evidence="1">
    <location>
        <begin position="383"/>
        <end position="402"/>
    </location>
</feature>
<organism evidence="3 4">
    <name type="scientific">Taenia crassiceps</name>
    <dbReference type="NCBI Taxonomy" id="6207"/>
    <lineage>
        <taxon>Eukaryota</taxon>
        <taxon>Metazoa</taxon>
        <taxon>Spiralia</taxon>
        <taxon>Lophotrochozoa</taxon>
        <taxon>Platyhelminthes</taxon>
        <taxon>Cestoda</taxon>
        <taxon>Eucestoda</taxon>
        <taxon>Cyclophyllidea</taxon>
        <taxon>Taeniidae</taxon>
        <taxon>Taenia</taxon>
    </lineage>
</organism>